<gene>
    <name evidence="2" type="ORF">LNINA_LOCUS13435</name>
</gene>
<name>A0AAV1K1J8_9NEOP</name>
<sequence length="68" mass="7316">MPGFKCRISSSDGSRSVMVVGDDGRRREPLSWAGRAVAGLLVSPLSRSPLSSSTGYCSSSGWNKELYY</sequence>
<organism evidence="2 3">
    <name type="scientific">Leptosia nina</name>
    <dbReference type="NCBI Taxonomy" id="320188"/>
    <lineage>
        <taxon>Eukaryota</taxon>
        <taxon>Metazoa</taxon>
        <taxon>Ecdysozoa</taxon>
        <taxon>Arthropoda</taxon>
        <taxon>Hexapoda</taxon>
        <taxon>Insecta</taxon>
        <taxon>Pterygota</taxon>
        <taxon>Neoptera</taxon>
        <taxon>Endopterygota</taxon>
        <taxon>Lepidoptera</taxon>
        <taxon>Glossata</taxon>
        <taxon>Ditrysia</taxon>
        <taxon>Papilionoidea</taxon>
        <taxon>Pieridae</taxon>
        <taxon>Pierinae</taxon>
        <taxon>Leptosia</taxon>
    </lineage>
</organism>
<accession>A0AAV1K1J8</accession>
<feature type="region of interest" description="Disordered" evidence="1">
    <location>
        <begin position="48"/>
        <end position="68"/>
    </location>
</feature>
<evidence type="ECO:0000313" key="3">
    <source>
        <dbReference type="Proteomes" id="UP001497472"/>
    </source>
</evidence>
<protein>
    <submittedName>
        <fullName evidence="2">Uncharacterized protein</fullName>
    </submittedName>
</protein>
<proteinExistence type="predicted"/>
<dbReference type="AlphaFoldDB" id="A0AAV1K1J8"/>
<comment type="caution">
    <text evidence="2">The sequence shown here is derived from an EMBL/GenBank/DDBJ whole genome shotgun (WGS) entry which is preliminary data.</text>
</comment>
<feature type="compositionally biased region" description="Low complexity" evidence="1">
    <location>
        <begin position="48"/>
        <end position="60"/>
    </location>
</feature>
<keyword evidence="3" id="KW-1185">Reference proteome</keyword>
<dbReference type="Proteomes" id="UP001497472">
    <property type="component" value="Unassembled WGS sequence"/>
</dbReference>
<evidence type="ECO:0000313" key="2">
    <source>
        <dbReference type="EMBL" id="CAK1554526.1"/>
    </source>
</evidence>
<reference evidence="2 3" key="1">
    <citation type="submission" date="2023-11" db="EMBL/GenBank/DDBJ databases">
        <authorList>
            <person name="Okamura Y."/>
        </authorList>
    </citation>
    <scope>NUCLEOTIDE SEQUENCE [LARGE SCALE GENOMIC DNA]</scope>
</reference>
<dbReference type="EMBL" id="CAVLEF010000278">
    <property type="protein sequence ID" value="CAK1554526.1"/>
    <property type="molecule type" value="Genomic_DNA"/>
</dbReference>
<evidence type="ECO:0000256" key="1">
    <source>
        <dbReference type="SAM" id="MobiDB-lite"/>
    </source>
</evidence>